<evidence type="ECO:0000313" key="3">
    <source>
        <dbReference type="Proteomes" id="UP000478208"/>
    </source>
</evidence>
<accession>A0A6L6UDG3</accession>
<evidence type="ECO:0008006" key="4">
    <source>
        <dbReference type="Google" id="ProtNLM"/>
    </source>
</evidence>
<dbReference type="RefSeq" id="WP_157364640.1">
    <property type="nucleotide sequence ID" value="NZ_WOWS01000006.1"/>
</dbReference>
<proteinExistence type="predicted"/>
<dbReference type="Proteomes" id="UP000478208">
    <property type="component" value="Unassembled WGS sequence"/>
</dbReference>
<evidence type="ECO:0000313" key="2">
    <source>
        <dbReference type="EMBL" id="MUU79576.1"/>
    </source>
</evidence>
<protein>
    <recommendedName>
        <fullName evidence="4">Glycine dehydrogenase</fullName>
    </recommendedName>
</protein>
<keyword evidence="1" id="KW-0175">Coiled coil</keyword>
<evidence type="ECO:0000256" key="1">
    <source>
        <dbReference type="SAM" id="Coils"/>
    </source>
</evidence>
<dbReference type="AlphaFoldDB" id="A0A6L6UDG3"/>
<gene>
    <name evidence="2" type="ORF">GN138_14055</name>
</gene>
<name>A0A6L6UDG3_9FLAO</name>
<comment type="caution">
    <text evidence="2">The sequence shown here is derived from an EMBL/GenBank/DDBJ whole genome shotgun (WGS) entry which is preliminary data.</text>
</comment>
<feature type="coiled-coil region" evidence="1">
    <location>
        <begin position="43"/>
        <end position="70"/>
    </location>
</feature>
<organism evidence="2 3">
    <name type="scientific">Winogradskyella endarachnes</name>
    <dbReference type="NCBI Taxonomy" id="2681965"/>
    <lineage>
        <taxon>Bacteria</taxon>
        <taxon>Pseudomonadati</taxon>
        <taxon>Bacteroidota</taxon>
        <taxon>Flavobacteriia</taxon>
        <taxon>Flavobacteriales</taxon>
        <taxon>Flavobacteriaceae</taxon>
        <taxon>Winogradskyella</taxon>
    </lineage>
</organism>
<dbReference type="EMBL" id="WOWS01000006">
    <property type="protein sequence ID" value="MUU79576.1"/>
    <property type="molecule type" value="Genomic_DNA"/>
</dbReference>
<sequence>MKQSFLFISCEEAKHICDKAQYGEASTWEHIKLTIRLAYCRITQKYSKQNEKLTESINKAEVKCLNAEERNKIENQFKEELAKQQQNN</sequence>
<reference evidence="2 3" key="1">
    <citation type="submission" date="2019-12" db="EMBL/GenBank/DDBJ databases">
        <authorList>
            <person name="Li J."/>
        </authorList>
    </citation>
    <scope>NUCLEOTIDE SEQUENCE [LARGE SCALE GENOMIC DNA]</scope>
    <source>
        <strain evidence="2 3">HL2-2</strain>
    </source>
</reference>
<keyword evidence="3" id="KW-1185">Reference proteome</keyword>